<reference evidence="1" key="2">
    <citation type="journal article" date="2015" name="Data Brief">
        <title>Shoot transcriptome of the giant reed, Arundo donax.</title>
        <authorList>
            <person name="Barrero R.A."/>
            <person name="Guerrero F.D."/>
            <person name="Moolhuijzen P."/>
            <person name="Goolsby J.A."/>
            <person name="Tidwell J."/>
            <person name="Bellgard S.E."/>
            <person name="Bellgard M.I."/>
        </authorList>
    </citation>
    <scope>NUCLEOTIDE SEQUENCE</scope>
    <source>
        <tissue evidence="1">Shoot tissue taken approximately 20 cm above the soil surface</tissue>
    </source>
</reference>
<reference evidence="1" key="1">
    <citation type="submission" date="2014-09" db="EMBL/GenBank/DDBJ databases">
        <authorList>
            <person name="Magalhaes I.L.F."/>
            <person name="Oliveira U."/>
            <person name="Santos F.R."/>
            <person name="Vidigal T.H.D.A."/>
            <person name="Brescovit A.D."/>
            <person name="Santos A.J."/>
        </authorList>
    </citation>
    <scope>NUCLEOTIDE SEQUENCE</scope>
    <source>
        <tissue evidence="1">Shoot tissue taken approximately 20 cm above the soil surface</tissue>
    </source>
</reference>
<dbReference type="AlphaFoldDB" id="A0A0A8YIB8"/>
<accession>A0A0A8YIB8</accession>
<sequence>MANRLQRKIIPIIHKNQYGFTKSRTIQDCLAWNFEYIHQCQQFKREICDLKTGF</sequence>
<evidence type="ECO:0000313" key="1">
    <source>
        <dbReference type="EMBL" id="JAD25205.1"/>
    </source>
</evidence>
<proteinExistence type="predicted"/>
<organism evidence="1">
    <name type="scientific">Arundo donax</name>
    <name type="common">Giant reed</name>
    <name type="synonym">Donax arundinaceus</name>
    <dbReference type="NCBI Taxonomy" id="35708"/>
    <lineage>
        <taxon>Eukaryota</taxon>
        <taxon>Viridiplantae</taxon>
        <taxon>Streptophyta</taxon>
        <taxon>Embryophyta</taxon>
        <taxon>Tracheophyta</taxon>
        <taxon>Spermatophyta</taxon>
        <taxon>Magnoliopsida</taxon>
        <taxon>Liliopsida</taxon>
        <taxon>Poales</taxon>
        <taxon>Poaceae</taxon>
        <taxon>PACMAD clade</taxon>
        <taxon>Arundinoideae</taxon>
        <taxon>Arundineae</taxon>
        <taxon>Arundo</taxon>
    </lineage>
</organism>
<dbReference type="EMBL" id="GBRH01272690">
    <property type="protein sequence ID" value="JAD25205.1"/>
    <property type="molecule type" value="Transcribed_RNA"/>
</dbReference>
<protein>
    <submittedName>
        <fullName evidence="1">Uncharacterized protein</fullName>
    </submittedName>
</protein>
<name>A0A0A8YIB8_ARUDO</name>